<accession>A0A9P4TT52</accession>
<feature type="non-terminal residue" evidence="2">
    <location>
        <position position="1"/>
    </location>
</feature>
<organism evidence="2 3">
    <name type="scientific">Tothia fuscella</name>
    <dbReference type="NCBI Taxonomy" id="1048955"/>
    <lineage>
        <taxon>Eukaryota</taxon>
        <taxon>Fungi</taxon>
        <taxon>Dikarya</taxon>
        <taxon>Ascomycota</taxon>
        <taxon>Pezizomycotina</taxon>
        <taxon>Dothideomycetes</taxon>
        <taxon>Pleosporomycetidae</taxon>
        <taxon>Venturiales</taxon>
        <taxon>Cylindrosympodiaceae</taxon>
        <taxon>Tothia</taxon>
    </lineage>
</organism>
<comment type="caution">
    <text evidence="2">The sequence shown here is derived from an EMBL/GenBank/DDBJ whole genome shotgun (WGS) entry which is preliminary data.</text>
</comment>
<sequence length="66" mass="8122">ISATFYEFGLILVLGIKYLFRYNYLLVFFFIDNIIVLVFLKYTKELYNFKKKLLYYYKIIKLGKLK</sequence>
<proteinExistence type="predicted"/>
<feature type="transmembrane region" description="Helical" evidence="1">
    <location>
        <begin position="22"/>
        <end position="42"/>
    </location>
</feature>
<name>A0A9P4TT52_9PEZI</name>
<keyword evidence="1" id="KW-0812">Transmembrane</keyword>
<gene>
    <name evidence="2" type="ORF">EJ08DRAFT_598396</name>
</gene>
<keyword evidence="1" id="KW-1133">Transmembrane helix</keyword>
<evidence type="ECO:0000256" key="1">
    <source>
        <dbReference type="SAM" id="Phobius"/>
    </source>
</evidence>
<reference evidence="2" key="1">
    <citation type="journal article" date="2020" name="Stud. Mycol.">
        <title>101 Dothideomycetes genomes: a test case for predicting lifestyles and emergence of pathogens.</title>
        <authorList>
            <person name="Haridas S."/>
            <person name="Albert R."/>
            <person name="Binder M."/>
            <person name="Bloem J."/>
            <person name="Labutti K."/>
            <person name="Salamov A."/>
            <person name="Andreopoulos B."/>
            <person name="Baker S."/>
            <person name="Barry K."/>
            <person name="Bills G."/>
            <person name="Bluhm B."/>
            <person name="Cannon C."/>
            <person name="Castanera R."/>
            <person name="Culley D."/>
            <person name="Daum C."/>
            <person name="Ezra D."/>
            <person name="Gonzalez J."/>
            <person name="Henrissat B."/>
            <person name="Kuo A."/>
            <person name="Liang C."/>
            <person name="Lipzen A."/>
            <person name="Lutzoni F."/>
            <person name="Magnuson J."/>
            <person name="Mondo S."/>
            <person name="Nolan M."/>
            <person name="Ohm R."/>
            <person name="Pangilinan J."/>
            <person name="Park H.-J."/>
            <person name="Ramirez L."/>
            <person name="Alfaro M."/>
            <person name="Sun H."/>
            <person name="Tritt A."/>
            <person name="Yoshinaga Y."/>
            <person name="Zwiers L.-H."/>
            <person name="Turgeon B."/>
            <person name="Goodwin S."/>
            <person name="Spatafora J."/>
            <person name="Crous P."/>
            <person name="Grigoriev I."/>
        </authorList>
    </citation>
    <scope>NUCLEOTIDE SEQUENCE</scope>
    <source>
        <strain evidence="2">CBS 130266</strain>
    </source>
</reference>
<protein>
    <submittedName>
        <fullName evidence="2">Uncharacterized protein</fullName>
    </submittedName>
</protein>
<keyword evidence="1" id="KW-0472">Membrane</keyword>
<dbReference type="AlphaFoldDB" id="A0A9P4TT52"/>
<keyword evidence="3" id="KW-1185">Reference proteome</keyword>
<dbReference type="EMBL" id="MU007110">
    <property type="protein sequence ID" value="KAF2420363.1"/>
    <property type="molecule type" value="Genomic_DNA"/>
</dbReference>
<evidence type="ECO:0000313" key="3">
    <source>
        <dbReference type="Proteomes" id="UP000800235"/>
    </source>
</evidence>
<evidence type="ECO:0000313" key="2">
    <source>
        <dbReference type="EMBL" id="KAF2420363.1"/>
    </source>
</evidence>
<dbReference type="Proteomes" id="UP000800235">
    <property type="component" value="Unassembled WGS sequence"/>
</dbReference>